<organism evidence="1">
    <name type="scientific">Rhizophora mucronata</name>
    <name type="common">Asiatic mangrove</name>
    <dbReference type="NCBI Taxonomy" id="61149"/>
    <lineage>
        <taxon>Eukaryota</taxon>
        <taxon>Viridiplantae</taxon>
        <taxon>Streptophyta</taxon>
        <taxon>Embryophyta</taxon>
        <taxon>Tracheophyta</taxon>
        <taxon>Spermatophyta</taxon>
        <taxon>Magnoliopsida</taxon>
        <taxon>eudicotyledons</taxon>
        <taxon>Gunneridae</taxon>
        <taxon>Pentapetalae</taxon>
        <taxon>rosids</taxon>
        <taxon>fabids</taxon>
        <taxon>Malpighiales</taxon>
        <taxon>Rhizophoraceae</taxon>
        <taxon>Rhizophora</taxon>
    </lineage>
</organism>
<sequence length="44" mass="4945">MQMAYILILPTRKTFDDHKKTVIVIPTCATGASGNTNVHFLFCF</sequence>
<name>A0A2P2PZ87_RHIMU</name>
<evidence type="ECO:0000313" key="1">
    <source>
        <dbReference type="EMBL" id="MBX60050.1"/>
    </source>
</evidence>
<dbReference type="AlphaFoldDB" id="A0A2P2PZ87"/>
<protein>
    <submittedName>
        <fullName evidence="1">Uncharacterized protein</fullName>
    </submittedName>
</protein>
<proteinExistence type="predicted"/>
<accession>A0A2P2PZ87</accession>
<reference evidence="1" key="1">
    <citation type="submission" date="2018-02" db="EMBL/GenBank/DDBJ databases">
        <title>Rhizophora mucronata_Transcriptome.</title>
        <authorList>
            <person name="Meera S.P."/>
            <person name="Sreeshan A."/>
            <person name="Augustine A."/>
        </authorList>
    </citation>
    <scope>NUCLEOTIDE SEQUENCE</scope>
    <source>
        <tissue evidence="1">Leaf</tissue>
    </source>
</reference>
<dbReference type="EMBL" id="GGEC01079566">
    <property type="protein sequence ID" value="MBX60050.1"/>
    <property type="molecule type" value="Transcribed_RNA"/>
</dbReference>